<gene>
    <name evidence="1" type="ORF">AS156_23425</name>
</gene>
<dbReference type="Pfam" id="PF04655">
    <property type="entry name" value="APH_6_hur"/>
    <property type="match status" value="1"/>
</dbReference>
<dbReference type="RefSeq" id="WP_066515309.1">
    <property type="nucleotide sequence ID" value="NZ_LNCU01000121.1"/>
</dbReference>
<reference evidence="1 2" key="1">
    <citation type="submission" date="2015-11" db="EMBL/GenBank/DDBJ databases">
        <title>Draft Genome Sequence of the Strain BR 10303 (Bradyrhizobium sp.) isolated from nodules of Centrolobium paraense.</title>
        <authorList>
            <person name="Zelli J.E."/>
            <person name="Simoes-Araujo J.L."/>
            <person name="Barauna A.C."/>
            <person name="Silva K."/>
        </authorList>
    </citation>
    <scope>NUCLEOTIDE SEQUENCE [LARGE SCALE GENOMIC DNA]</scope>
    <source>
        <strain evidence="1 2">BR 10303</strain>
    </source>
</reference>
<dbReference type="SUPFAM" id="SSF56112">
    <property type="entry name" value="Protein kinase-like (PK-like)"/>
    <property type="match status" value="1"/>
</dbReference>
<dbReference type="InterPro" id="IPR006748">
    <property type="entry name" value="NH2Glyco/OHUrea_AB-resist_kin"/>
</dbReference>
<evidence type="ECO:0000313" key="2">
    <source>
        <dbReference type="Proteomes" id="UP000057737"/>
    </source>
</evidence>
<dbReference type="Proteomes" id="UP000057737">
    <property type="component" value="Unassembled WGS sequence"/>
</dbReference>
<dbReference type="OrthoDB" id="3638028at2"/>
<keyword evidence="1" id="KW-0418">Kinase</keyword>
<organism evidence="1 2">
    <name type="scientific">Bradyrhizobium macuxiense</name>
    <dbReference type="NCBI Taxonomy" id="1755647"/>
    <lineage>
        <taxon>Bacteria</taxon>
        <taxon>Pseudomonadati</taxon>
        <taxon>Pseudomonadota</taxon>
        <taxon>Alphaproteobacteria</taxon>
        <taxon>Hyphomicrobiales</taxon>
        <taxon>Nitrobacteraceae</taxon>
        <taxon>Bradyrhizobium</taxon>
    </lineage>
</organism>
<dbReference type="Gene3D" id="3.90.1200.10">
    <property type="match status" value="1"/>
</dbReference>
<dbReference type="EMBL" id="LNCU01000121">
    <property type="protein sequence ID" value="KWV45712.1"/>
    <property type="molecule type" value="Genomic_DNA"/>
</dbReference>
<dbReference type="GO" id="GO:0016773">
    <property type="term" value="F:phosphotransferase activity, alcohol group as acceptor"/>
    <property type="evidence" value="ECO:0007669"/>
    <property type="project" value="InterPro"/>
</dbReference>
<dbReference type="InterPro" id="IPR011009">
    <property type="entry name" value="Kinase-like_dom_sf"/>
</dbReference>
<accession>A0A120FHC2</accession>
<evidence type="ECO:0000313" key="1">
    <source>
        <dbReference type="EMBL" id="KWV45712.1"/>
    </source>
</evidence>
<protein>
    <submittedName>
        <fullName evidence="1">Streptomycin kinase</fullName>
    </submittedName>
</protein>
<sequence>MFEPYLSLWSLVPDGSPIVTHAARLLPVRRHGEPAMLKLSVEQDECLGAIVMEWWGGEGAARVLVRDSEALLLERATGRGSLSEMARTGRDDEACRILCETAGRLHAARAKPRPELTPLVHWFRDLWPAARARGGILLRSAEAAEALLADQREIVVLHGDLHHDNVLDFGGRGWLAIDPKHLVGERGFDFANIFTNPDLADPTWPVAIEPGRFLRRLDIVVEAAQFDRRRLLSWIIAWTGLSAAWFLGDGDPLAEIDLKIATLAAAELDLMTSRGA</sequence>
<comment type="caution">
    <text evidence="1">The sequence shown here is derived from an EMBL/GenBank/DDBJ whole genome shotgun (WGS) entry which is preliminary data.</text>
</comment>
<keyword evidence="1" id="KW-0808">Transferase</keyword>
<dbReference type="GO" id="GO:0019748">
    <property type="term" value="P:secondary metabolic process"/>
    <property type="evidence" value="ECO:0007669"/>
    <property type="project" value="InterPro"/>
</dbReference>
<keyword evidence="2" id="KW-1185">Reference proteome</keyword>
<dbReference type="AlphaFoldDB" id="A0A120FHC2"/>
<name>A0A120FHC2_9BRAD</name>
<dbReference type="GO" id="GO:0016301">
    <property type="term" value="F:kinase activity"/>
    <property type="evidence" value="ECO:0007669"/>
    <property type="project" value="UniProtKB-KW"/>
</dbReference>
<proteinExistence type="predicted"/>